<evidence type="ECO:0000256" key="6">
    <source>
        <dbReference type="ARBA" id="ARBA00023034"/>
    </source>
</evidence>
<dbReference type="EMBL" id="OU963907">
    <property type="protein sequence ID" value="CAH0399394.1"/>
    <property type="molecule type" value="Genomic_DNA"/>
</dbReference>
<accession>A0ABN8ATV9</accession>
<keyword evidence="5" id="KW-0653">Protein transport</keyword>
<dbReference type="Pfam" id="PF08700">
    <property type="entry name" value="VPS51_Exo84_N"/>
    <property type="match status" value="1"/>
</dbReference>
<proteinExistence type="inferred from homology"/>
<organism evidence="8 9">
    <name type="scientific">Chilo suppressalis</name>
    <name type="common">Asiatic rice borer moth</name>
    <dbReference type="NCBI Taxonomy" id="168631"/>
    <lineage>
        <taxon>Eukaryota</taxon>
        <taxon>Metazoa</taxon>
        <taxon>Ecdysozoa</taxon>
        <taxon>Arthropoda</taxon>
        <taxon>Hexapoda</taxon>
        <taxon>Insecta</taxon>
        <taxon>Pterygota</taxon>
        <taxon>Neoptera</taxon>
        <taxon>Endopterygota</taxon>
        <taxon>Lepidoptera</taxon>
        <taxon>Glossata</taxon>
        <taxon>Ditrysia</taxon>
        <taxon>Pyraloidea</taxon>
        <taxon>Crambidae</taxon>
        <taxon>Crambinae</taxon>
        <taxon>Chilo</taxon>
    </lineage>
</organism>
<keyword evidence="7" id="KW-0472">Membrane</keyword>
<dbReference type="Proteomes" id="UP001153292">
    <property type="component" value="Chromosome 14"/>
</dbReference>
<dbReference type="PANTHER" id="PTHR31658">
    <property type="entry name" value="CONSERVED OLIGOMERIC GOLGI COMPLEX SUBUNIT 1"/>
    <property type="match status" value="1"/>
</dbReference>
<gene>
    <name evidence="8" type="ORF">CHILSU_LOCUS2536</name>
</gene>
<sequence length="937" mass="107079">MAQPNLLEIDPEELFQTHFITDIDQVQKKLQYEIERKREELRAMVGERYRDLIHAADTIEEMKSTSASTLNHIGEIMSSCKNLHNTHLVGFKINEKPPISHNYHFSTDSVHSIAVQVKLLMEIPEKIWTCIEVEDFVKATQLFIIARHINTGLQLQIGGKNVKPGMQSLQRLVQQQWNSVSNFNQTIIDVCRQKLHDVDIGVEVACSCLVSLYLLDSQTMVELLNTLISLQSHSSLKSTLQFDLNQILDGDVKVQIREKIVNGVKIVLKTVVLVYACFVDNDGGAVLAKLKELFRRDSQPLIELVRFSDPAGLKLLPPVICNYRLSSNKEVQSLAKAEITKCIQEWNVWVKSFIDGHVQSLLQNITRVKILHEIREEAFKVETPSNWGSICSSLDIPEVHVWCHYFQPLLTARVKAIIDNRWAKVYDEFKTQLLVDLTRVSSDGDVEKEADINWFVWKDLIGETVIESRNDVIKVMTSLMTGMARQDRGYTPALERLCLALDSELQRLLEDLKVYLYRDRKVGISRDKLLFAYDDEDDSEQIYSDKNDIEVYLRDVSDNSVQSMTQYMRACFDESTLQSTELQRKTTSIYTARCSQAMSTLIPSLRKCYIPEERNNLGVITIDDNAVKRWNKVCGILKENCLFCWSKWVDIVMVKIEELTQIFPQEFTLEANIDYLMMQWDVIKIEEKDEEGNAIESTIKVPAGPSLKLQEYLYSISRILDEVVPHTLPSEIHAMFIDKVTNVVFAHYNRVIREKETDINQRCALQLLMDVRHTTLLLVPRENKSSMELSHEMCEFLRQRIDPFDYDVFYPYIQTNLKRSVQRVQTLLGSLILHHGQLTGIIGNKPVLSGGTGDKAASLLASGDSHWFSLLPVATQPSLLKKHDKPTKKKVVAASPNKSRSEISELMTSSLPINFANARSGAASFFNSMTSEWFSGS</sequence>
<evidence type="ECO:0000256" key="2">
    <source>
        <dbReference type="ARBA" id="ARBA00006653"/>
    </source>
</evidence>
<keyword evidence="9" id="KW-1185">Reference proteome</keyword>
<comment type="subcellular location">
    <subcellularLocation>
        <location evidence="1">Golgi apparatus membrane</location>
        <topology evidence="1">Peripheral membrane protein</topology>
    </subcellularLocation>
</comment>
<dbReference type="InterPro" id="IPR033370">
    <property type="entry name" value="COG1"/>
</dbReference>
<reference evidence="8" key="1">
    <citation type="submission" date="2021-12" db="EMBL/GenBank/DDBJ databases">
        <authorList>
            <person name="King R."/>
        </authorList>
    </citation>
    <scope>NUCLEOTIDE SEQUENCE</scope>
</reference>
<evidence type="ECO:0000256" key="1">
    <source>
        <dbReference type="ARBA" id="ARBA00004395"/>
    </source>
</evidence>
<evidence type="ECO:0000313" key="9">
    <source>
        <dbReference type="Proteomes" id="UP001153292"/>
    </source>
</evidence>
<keyword evidence="6" id="KW-0333">Golgi apparatus</keyword>
<comment type="similarity">
    <text evidence="2">Belongs to the COG1 family.</text>
</comment>
<protein>
    <recommendedName>
        <fullName evidence="3">Conserved oligomeric Golgi complex subunit 1</fullName>
    </recommendedName>
</protein>
<name>A0ABN8ATV9_CHISP</name>
<evidence type="ECO:0000256" key="4">
    <source>
        <dbReference type="ARBA" id="ARBA00022448"/>
    </source>
</evidence>
<evidence type="ECO:0000256" key="3">
    <source>
        <dbReference type="ARBA" id="ARBA00020978"/>
    </source>
</evidence>
<evidence type="ECO:0000313" key="8">
    <source>
        <dbReference type="EMBL" id="CAH0399394.1"/>
    </source>
</evidence>
<evidence type="ECO:0000256" key="5">
    <source>
        <dbReference type="ARBA" id="ARBA00022927"/>
    </source>
</evidence>
<dbReference type="PANTHER" id="PTHR31658:SF0">
    <property type="entry name" value="CONSERVED OLIGOMERIC GOLGI COMPLEX SUBUNIT 1"/>
    <property type="match status" value="1"/>
</dbReference>
<evidence type="ECO:0000256" key="7">
    <source>
        <dbReference type="ARBA" id="ARBA00023136"/>
    </source>
</evidence>
<keyword evidence="4" id="KW-0813">Transport</keyword>